<evidence type="ECO:0000259" key="2">
    <source>
        <dbReference type="Pfam" id="PF02698"/>
    </source>
</evidence>
<comment type="caution">
    <text evidence="3">The sequence shown here is derived from an EMBL/GenBank/DDBJ whole genome shotgun (WGS) entry which is preliminary data.</text>
</comment>
<reference evidence="3 4" key="1">
    <citation type="submission" date="2019-09" db="EMBL/GenBank/DDBJ databases">
        <title>Bacillus ochoae sp. nov., Paenibacillus whitsoniae sp. nov., Paenibacillus spiritus sp. nov. Isolated from the Mars Exploration Rover during spacecraft assembly.</title>
        <authorList>
            <person name="Seuylemezian A."/>
            <person name="Vaishampayan P."/>
        </authorList>
    </citation>
    <scope>NUCLEOTIDE SEQUENCE [LARGE SCALE GENOMIC DNA]</scope>
    <source>
        <strain evidence="3 4">MER_111</strain>
    </source>
</reference>
<dbReference type="GO" id="GO:0000270">
    <property type="term" value="P:peptidoglycan metabolic process"/>
    <property type="evidence" value="ECO:0007669"/>
    <property type="project" value="TreeGrafter"/>
</dbReference>
<protein>
    <submittedName>
        <fullName evidence="3">YdcF family protein</fullName>
    </submittedName>
</protein>
<dbReference type="RefSeq" id="WP_150458757.1">
    <property type="nucleotide sequence ID" value="NZ_VYKK01000017.1"/>
</dbReference>
<evidence type="ECO:0000313" key="3">
    <source>
        <dbReference type="EMBL" id="KAA9002412.1"/>
    </source>
</evidence>
<dbReference type="EMBL" id="VYKK01000017">
    <property type="protein sequence ID" value="KAA9002412.1"/>
    <property type="molecule type" value="Genomic_DNA"/>
</dbReference>
<dbReference type="OrthoDB" id="9782395at2"/>
<keyword evidence="4" id="KW-1185">Reference proteome</keyword>
<evidence type="ECO:0000256" key="1">
    <source>
        <dbReference type="SAM" id="Phobius"/>
    </source>
</evidence>
<evidence type="ECO:0000313" key="4">
    <source>
        <dbReference type="Proteomes" id="UP000367750"/>
    </source>
</evidence>
<name>A0A5J5G5L7_9BACL</name>
<keyword evidence="1" id="KW-0812">Transmembrane</keyword>
<dbReference type="InterPro" id="IPR051599">
    <property type="entry name" value="Cell_Envelope_Assoc"/>
</dbReference>
<dbReference type="InterPro" id="IPR014729">
    <property type="entry name" value="Rossmann-like_a/b/a_fold"/>
</dbReference>
<accession>A0A5J5G5L7</accession>
<dbReference type="Proteomes" id="UP000367750">
    <property type="component" value="Unassembled WGS sequence"/>
</dbReference>
<keyword evidence="1" id="KW-0472">Membrane</keyword>
<feature type="domain" description="DUF218" evidence="2">
    <location>
        <begin position="76"/>
        <end position="244"/>
    </location>
</feature>
<dbReference type="GO" id="GO:0005886">
    <property type="term" value="C:plasma membrane"/>
    <property type="evidence" value="ECO:0007669"/>
    <property type="project" value="TreeGrafter"/>
</dbReference>
<dbReference type="GO" id="GO:0043164">
    <property type="term" value="P:Gram-negative-bacterium-type cell wall biogenesis"/>
    <property type="evidence" value="ECO:0007669"/>
    <property type="project" value="TreeGrafter"/>
</dbReference>
<proteinExistence type="predicted"/>
<dbReference type="CDD" id="cd06259">
    <property type="entry name" value="YdcF-like"/>
    <property type="match status" value="1"/>
</dbReference>
<feature type="transmembrane region" description="Helical" evidence="1">
    <location>
        <begin position="37"/>
        <end position="57"/>
    </location>
</feature>
<dbReference type="PANTHER" id="PTHR30336:SF4">
    <property type="entry name" value="ENVELOPE BIOGENESIS FACTOR ELYC"/>
    <property type="match status" value="1"/>
</dbReference>
<keyword evidence="1" id="KW-1133">Transmembrane helix</keyword>
<gene>
    <name evidence="3" type="ORF">F4V43_13415</name>
</gene>
<dbReference type="PANTHER" id="PTHR30336">
    <property type="entry name" value="INNER MEMBRANE PROTEIN, PROBABLE PERMEASE"/>
    <property type="match status" value="1"/>
</dbReference>
<sequence length="251" mass="26766">MLYVVKILYSWVLPPGGLILLLLAAAVLLYRRRSRRLGTAVLTLTLLLYATCIPLVGERLIGGLEGRYPQPAPQGDMIVVLGGGATAATPDIDGRGNELGSASGRLLTAVRLHRLTGLPILFSGGQVYPDSGNEANIARRQLLGLGVEESAIRIENRSRSTRENAENTAALLREGGFKAPILVTSAFHLPRAVAEFRQAGMTVQPYPTDYTTNTGGPLRLYAGKLTPSGSAMAMTSLALKEYLGLLAVSLR</sequence>
<dbReference type="AlphaFoldDB" id="A0A5J5G5L7"/>
<dbReference type="Gene3D" id="3.40.50.620">
    <property type="entry name" value="HUPs"/>
    <property type="match status" value="1"/>
</dbReference>
<feature type="transmembrane region" description="Helical" evidence="1">
    <location>
        <begin position="12"/>
        <end position="30"/>
    </location>
</feature>
<dbReference type="InterPro" id="IPR003848">
    <property type="entry name" value="DUF218"/>
</dbReference>
<organism evidence="3 4">
    <name type="scientific">Paenibacillus spiritus</name>
    <dbReference type="NCBI Taxonomy" id="2496557"/>
    <lineage>
        <taxon>Bacteria</taxon>
        <taxon>Bacillati</taxon>
        <taxon>Bacillota</taxon>
        <taxon>Bacilli</taxon>
        <taxon>Bacillales</taxon>
        <taxon>Paenibacillaceae</taxon>
        <taxon>Paenibacillus</taxon>
    </lineage>
</organism>
<dbReference type="Pfam" id="PF02698">
    <property type="entry name" value="DUF218"/>
    <property type="match status" value="1"/>
</dbReference>